<feature type="coiled-coil region" evidence="1">
    <location>
        <begin position="310"/>
        <end position="393"/>
    </location>
</feature>
<dbReference type="Proteomes" id="UP000039865">
    <property type="component" value="Unassembled WGS sequence"/>
</dbReference>
<gene>
    <name evidence="2" type="primary">Contig18545.g19702</name>
    <name evidence="2" type="ORF">STYLEM_5970</name>
</gene>
<evidence type="ECO:0000256" key="1">
    <source>
        <dbReference type="SAM" id="Coils"/>
    </source>
</evidence>
<evidence type="ECO:0000313" key="2">
    <source>
        <dbReference type="EMBL" id="CDW77005.1"/>
    </source>
</evidence>
<dbReference type="EMBL" id="CCKQ01005744">
    <property type="protein sequence ID" value="CDW77005.1"/>
    <property type="molecule type" value="Genomic_DNA"/>
</dbReference>
<sequence length="595" mass="71064">MSLKQEIKLNLKESQAQLDLDVLNIKKVINKFNNILQRTKFQHQEEVALIKRNHYKELDMLNKNDQALELVIQNLKKQHDQELKLIKNELMGLQKMKTLEHSNEKSKHENQIYDLIFKQINEMKLKERICNERIQETAEKTRHELKTQATHYERQITELKNKQSDDIINQRMRFTQSLKDAEDNLKVKMENLREYHLQIKNSLEKKYNQLLKEKEEELVQMTEQRDSYKKAKHDTTNDLHEIREKQLEEFYKYQEIKKTNINLADQNKDLRRLYFELRGKIFGNAIKNAANKRIKQVFIEMNKIYYQKKLLKYTGKKRELVDEIEDLQSEIKDMKQDHEKQAKNFDQQDIMIANQQLNIQSLKDEINSLQNLNDNQKEQLIILTKKNDQMRSELEYQQKLNTQVQFGINFLKNNDIESGQNNSSNETSRPMSSFSKFARQSINHQNINMQQLQQLQPLSRPMTERTLDKLTKPMYLNLQQIREETNISPLLLTRRVLQKSQNLKKEADNTLDRPKSEQMFNRKKKLSKKNVKEYDPFAISLDIGENNQEVGQRYSKIFHDLSQTIRDSNNKFIKTGRGVMSLKDCLTHRIIVPDI</sequence>
<keyword evidence="1" id="KW-0175">Coiled coil</keyword>
<organism evidence="2 3">
    <name type="scientific">Stylonychia lemnae</name>
    <name type="common">Ciliate</name>
    <dbReference type="NCBI Taxonomy" id="5949"/>
    <lineage>
        <taxon>Eukaryota</taxon>
        <taxon>Sar</taxon>
        <taxon>Alveolata</taxon>
        <taxon>Ciliophora</taxon>
        <taxon>Intramacronucleata</taxon>
        <taxon>Spirotrichea</taxon>
        <taxon>Stichotrichia</taxon>
        <taxon>Sporadotrichida</taxon>
        <taxon>Oxytrichidae</taxon>
        <taxon>Stylonychinae</taxon>
        <taxon>Stylonychia</taxon>
    </lineage>
</organism>
<dbReference type="InParanoid" id="A0A078A622"/>
<feature type="coiled-coil region" evidence="1">
    <location>
        <begin position="58"/>
        <end position="96"/>
    </location>
</feature>
<keyword evidence="3" id="KW-1185">Reference proteome</keyword>
<reference evidence="2 3" key="1">
    <citation type="submission" date="2014-06" db="EMBL/GenBank/DDBJ databases">
        <authorList>
            <person name="Swart Estienne"/>
        </authorList>
    </citation>
    <scope>NUCLEOTIDE SEQUENCE [LARGE SCALE GENOMIC DNA]</scope>
    <source>
        <strain evidence="2 3">130c</strain>
    </source>
</reference>
<proteinExistence type="predicted"/>
<evidence type="ECO:0000313" key="3">
    <source>
        <dbReference type="Proteomes" id="UP000039865"/>
    </source>
</evidence>
<feature type="coiled-coil region" evidence="1">
    <location>
        <begin position="135"/>
        <end position="273"/>
    </location>
</feature>
<protein>
    <submittedName>
        <fullName evidence="2">Uncharacterized protein</fullName>
    </submittedName>
</protein>
<dbReference type="AlphaFoldDB" id="A0A078A622"/>
<name>A0A078A622_STYLE</name>
<accession>A0A078A622</accession>